<name>A0ABQ9IPT0_9CUCU</name>
<comment type="caution">
    <text evidence="2">The sequence shown here is derived from an EMBL/GenBank/DDBJ whole genome shotgun (WGS) entry which is preliminary data.</text>
</comment>
<feature type="non-terminal residue" evidence="2">
    <location>
        <position position="1"/>
    </location>
</feature>
<keyword evidence="3" id="KW-1185">Reference proteome</keyword>
<evidence type="ECO:0000313" key="3">
    <source>
        <dbReference type="Proteomes" id="UP001162164"/>
    </source>
</evidence>
<accession>A0ABQ9IPT0</accession>
<dbReference type="Proteomes" id="UP001162164">
    <property type="component" value="Unassembled WGS sequence"/>
</dbReference>
<proteinExistence type="predicted"/>
<evidence type="ECO:0000256" key="1">
    <source>
        <dbReference type="SAM" id="MobiDB-lite"/>
    </source>
</evidence>
<gene>
    <name evidence="2" type="ORF">NQ317_002314</name>
</gene>
<protein>
    <submittedName>
        <fullName evidence="2">Uncharacterized protein</fullName>
    </submittedName>
</protein>
<feature type="region of interest" description="Disordered" evidence="1">
    <location>
        <begin position="29"/>
        <end position="60"/>
    </location>
</feature>
<dbReference type="InterPro" id="IPR005312">
    <property type="entry name" value="DUF1759"/>
</dbReference>
<dbReference type="Pfam" id="PF03564">
    <property type="entry name" value="DUF1759"/>
    <property type="match status" value="1"/>
</dbReference>
<dbReference type="PANTHER" id="PTHR47331">
    <property type="entry name" value="PHD-TYPE DOMAIN-CONTAINING PROTEIN"/>
    <property type="match status" value="1"/>
</dbReference>
<sequence>RHSSSVGQSRAEPHILVILRAGYLRPTNKIKTPSCKSQGLSKKSHGHMYKQRKFTASSKQPRPQQVAVYLSLSAQPLGIGVVPSTKILQAPINGGSSASFENCGYWNRRIARHEERRRFEEFIESHLDIAHKNELLVRKEAYKEIYESFIEVQDKIEESDETKVAERIPVKNKYFATLAQIASVVTNDSRATTPQIDNNTVVSNHNVTSTVNPNSSRSDTQFLRQVEEWNSFLDLFYFLIHNNQNLSEKNYTAAWDILKKRFNNEFVIIDTHISALLNVPAMAKGNPHNLREFLTNGQATFGFACTKISNRSYAFLRKKLDYQTHKAYELERSKTELAHGNGIFGFLKRYCVVLETVSSAAPSSQTSNTSKKQRVSLHNTTSTQSDVKKCRFCTDNGHVVYQCTKFKDLSFDKKREFVNKNGLCYNCLKKGPYLVSM</sequence>
<organism evidence="2 3">
    <name type="scientific">Molorchus minor</name>
    <dbReference type="NCBI Taxonomy" id="1323400"/>
    <lineage>
        <taxon>Eukaryota</taxon>
        <taxon>Metazoa</taxon>
        <taxon>Ecdysozoa</taxon>
        <taxon>Arthropoda</taxon>
        <taxon>Hexapoda</taxon>
        <taxon>Insecta</taxon>
        <taxon>Pterygota</taxon>
        <taxon>Neoptera</taxon>
        <taxon>Endopterygota</taxon>
        <taxon>Coleoptera</taxon>
        <taxon>Polyphaga</taxon>
        <taxon>Cucujiformia</taxon>
        <taxon>Chrysomeloidea</taxon>
        <taxon>Cerambycidae</taxon>
        <taxon>Lamiinae</taxon>
        <taxon>Monochamini</taxon>
        <taxon>Molorchus</taxon>
    </lineage>
</organism>
<evidence type="ECO:0000313" key="2">
    <source>
        <dbReference type="EMBL" id="KAJ8945448.1"/>
    </source>
</evidence>
<feature type="compositionally biased region" description="Polar residues" evidence="1">
    <location>
        <begin position="29"/>
        <end position="41"/>
    </location>
</feature>
<feature type="compositionally biased region" description="Basic residues" evidence="1">
    <location>
        <begin position="42"/>
        <end position="53"/>
    </location>
</feature>
<reference evidence="2" key="1">
    <citation type="journal article" date="2023" name="Insect Mol. Biol.">
        <title>Genome sequencing provides insights into the evolution of gene families encoding plant cell wall-degrading enzymes in longhorned beetles.</title>
        <authorList>
            <person name="Shin N.R."/>
            <person name="Okamura Y."/>
            <person name="Kirsch R."/>
            <person name="Pauchet Y."/>
        </authorList>
    </citation>
    <scope>NUCLEOTIDE SEQUENCE</scope>
    <source>
        <strain evidence="2">MMC_N1</strain>
    </source>
</reference>
<dbReference type="EMBL" id="JAPWTJ010004388">
    <property type="protein sequence ID" value="KAJ8945448.1"/>
    <property type="molecule type" value="Genomic_DNA"/>
</dbReference>